<reference evidence="3" key="2">
    <citation type="submission" date="2022-06" db="UniProtKB">
        <authorList>
            <consortium name="EnsemblMetazoa"/>
        </authorList>
    </citation>
    <scope>IDENTIFICATION</scope>
    <source>
        <strain evidence="3">DF5081</strain>
    </source>
</reference>
<reference evidence="4" key="1">
    <citation type="submission" date="2010-08" db="EMBL/GenBank/DDBJ databases">
        <authorList>
            <consortium name="Caenorhabditis japonica Sequencing Consortium"/>
            <person name="Wilson R.K."/>
        </authorList>
    </citation>
    <scope>NUCLEOTIDE SEQUENCE [LARGE SCALE GENOMIC DNA]</scope>
    <source>
        <strain evidence="4">DF5081</strain>
    </source>
</reference>
<evidence type="ECO:0000313" key="3">
    <source>
        <dbReference type="EnsemblMetazoa" id="CJA33916.1"/>
    </source>
</evidence>
<name>A0A8R1IG40_CAEJA</name>
<feature type="region of interest" description="Disordered" evidence="2">
    <location>
        <begin position="43"/>
        <end position="140"/>
    </location>
</feature>
<dbReference type="Pfam" id="PF03564">
    <property type="entry name" value="DUF1759"/>
    <property type="match status" value="1"/>
</dbReference>
<protein>
    <submittedName>
        <fullName evidence="3">Uncharacterized protein</fullName>
    </submittedName>
</protein>
<feature type="compositionally biased region" description="Polar residues" evidence="2">
    <location>
        <begin position="332"/>
        <end position="343"/>
    </location>
</feature>
<feature type="region of interest" description="Disordered" evidence="2">
    <location>
        <begin position="295"/>
        <end position="343"/>
    </location>
</feature>
<dbReference type="AlphaFoldDB" id="A0A8R1IG40"/>
<sequence>MTWMTWMTQIAAIKAERTRQSSRQVNFVTGPTPAAAFDNMAKKTPAAAATEAHAPPPGEGLPQMLSVLAMDTSDGRGPLPGDDRATPIELEQSTPTRPCRRSSSQPPDRQLSRRSSVRSSRRSASRSEIKRPIPSSAHWTNLGPAKQIFTKRATKALQLIAEVDDFLASPNQAQSVAILQVCHRKLSQFAANLSQAETEAWQLLDSHPEVSSSPKAKNNNFAILCDHLNARNFKGLRSQMNILLQRIERKLEQKPLEHFRTSDCVQISHSSLRNQCGQLPSLESSNISEKITKFSVENSNPQQSPSKMPDSPIMKNVRSLSPETSKARKSDNSIQGTKQSENDNNSIYQLLKELQHNIDKNNELTSAKVDGVVKAQHLVFQSIQAMQTQWENMQEDLQSMKNRFKTMQDKTGEGDGTDDENDRELCSIPASSNNHSKNLCLSNQRMSEVIQSPEPIVDSPKESPPTQARPSFGQYMNEPQMNVATILQTLKPFDGRKSDYALFITRFDALVHENTQIGVILKQNILISLLEGDAKELITSPQLSQEAYDNLRSNLEITYNRDDDRRNQLLEEFRQQKFHQTDVDQMEKDTMKHLCTANSLELHGFSMNNELAINIFIEKLPAHILRSVIKFNRKNKLNPSFKDTIKLVQRLISENRVIQEAEQRRKSRTQLTEVCTAEINQLKTSNNTKESVPLKLGSKNEKSKSSKYQVKPVIKPWMRTPCIFCKDDSHKSCDCQLTIAQKREALMKEKNRCLNCLNKYHSAEDCRSPAICYSCREKHHLSLCPEQEKVQKLMNLLSSTETDELQKFFRTNGVEL</sequence>
<feature type="compositionally biased region" description="Low complexity" evidence="2">
    <location>
        <begin position="43"/>
        <end position="53"/>
    </location>
</feature>
<feature type="coiled-coil region" evidence="1">
    <location>
        <begin position="383"/>
        <end position="410"/>
    </location>
</feature>
<proteinExistence type="predicted"/>
<dbReference type="PANTHER" id="PTHR47331">
    <property type="entry name" value="PHD-TYPE DOMAIN-CONTAINING PROTEIN"/>
    <property type="match status" value="1"/>
</dbReference>
<keyword evidence="4" id="KW-1185">Reference proteome</keyword>
<evidence type="ECO:0000313" key="4">
    <source>
        <dbReference type="Proteomes" id="UP000005237"/>
    </source>
</evidence>
<feature type="compositionally biased region" description="Polar residues" evidence="2">
    <location>
        <begin position="295"/>
        <end position="306"/>
    </location>
</feature>
<evidence type="ECO:0000256" key="1">
    <source>
        <dbReference type="SAM" id="Coils"/>
    </source>
</evidence>
<feature type="compositionally biased region" description="Basic residues" evidence="2">
    <location>
        <begin position="115"/>
        <end position="124"/>
    </location>
</feature>
<dbReference type="InterPro" id="IPR005312">
    <property type="entry name" value="DUF1759"/>
</dbReference>
<dbReference type="Proteomes" id="UP000005237">
    <property type="component" value="Unassembled WGS sequence"/>
</dbReference>
<dbReference type="EnsemblMetazoa" id="CJA33916.1">
    <property type="protein sequence ID" value="CJA33916.1"/>
    <property type="gene ID" value="WBGene00209763"/>
</dbReference>
<feature type="compositionally biased region" description="Low complexity" evidence="2">
    <location>
        <begin position="92"/>
        <end position="114"/>
    </location>
</feature>
<feature type="region of interest" description="Disordered" evidence="2">
    <location>
        <begin position="686"/>
        <end position="706"/>
    </location>
</feature>
<accession>A0A8R1IG40</accession>
<keyword evidence="1" id="KW-0175">Coiled coil</keyword>
<evidence type="ECO:0000256" key="2">
    <source>
        <dbReference type="SAM" id="MobiDB-lite"/>
    </source>
</evidence>
<organism evidence="3 4">
    <name type="scientific">Caenorhabditis japonica</name>
    <dbReference type="NCBI Taxonomy" id="281687"/>
    <lineage>
        <taxon>Eukaryota</taxon>
        <taxon>Metazoa</taxon>
        <taxon>Ecdysozoa</taxon>
        <taxon>Nematoda</taxon>
        <taxon>Chromadorea</taxon>
        <taxon>Rhabditida</taxon>
        <taxon>Rhabditina</taxon>
        <taxon>Rhabditomorpha</taxon>
        <taxon>Rhabditoidea</taxon>
        <taxon>Rhabditidae</taxon>
        <taxon>Peloderinae</taxon>
        <taxon>Caenorhabditis</taxon>
    </lineage>
</organism>